<evidence type="ECO:0000256" key="5">
    <source>
        <dbReference type="ARBA" id="ARBA00022777"/>
    </source>
</evidence>
<dbReference type="InterPro" id="IPR027417">
    <property type="entry name" value="P-loop_NTPase"/>
</dbReference>
<evidence type="ECO:0000256" key="4">
    <source>
        <dbReference type="ARBA" id="ARBA00022737"/>
    </source>
</evidence>
<evidence type="ECO:0000256" key="2">
    <source>
        <dbReference type="ARBA" id="ARBA00022553"/>
    </source>
</evidence>
<evidence type="ECO:0000256" key="6">
    <source>
        <dbReference type="ARBA" id="ARBA00022801"/>
    </source>
</evidence>
<dbReference type="Proteomes" id="UP000439022">
    <property type="component" value="Unassembled WGS sequence"/>
</dbReference>
<reference evidence="8 9" key="1">
    <citation type="submission" date="2019-11" db="EMBL/GenBank/DDBJ databases">
        <title>Whole genome sequence of Haloferax sp. MBLA0076.</title>
        <authorList>
            <person name="Seo M.-J."/>
            <person name="Cho E.-S."/>
        </authorList>
    </citation>
    <scope>NUCLEOTIDE SEQUENCE [LARGE SCALE GENOMIC DNA]</scope>
    <source>
        <strain evidence="8 9">MBLA0076</strain>
    </source>
</reference>
<feature type="domain" description="KaiC" evidence="7">
    <location>
        <begin position="244"/>
        <end position="478"/>
    </location>
</feature>
<keyword evidence="3" id="KW-0808">Transferase</keyword>
<dbReference type="InterPro" id="IPR030665">
    <property type="entry name" value="KaiC"/>
</dbReference>
<proteinExistence type="predicted"/>
<dbReference type="AlphaFoldDB" id="A0A6A8GKS2"/>
<dbReference type="PIRSF" id="PIRSF039117">
    <property type="entry name" value="KaiC"/>
    <property type="match status" value="1"/>
</dbReference>
<dbReference type="SUPFAM" id="SSF52540">
    <property type="entry name" value="P-loop containing nucleoside triphosphate hydrolases"/>
    <property type="match status" value="2"/>
</dbReference>
<dbReference type="Pfam" id="PF06745">
    <property type="entry name" value="ATPase"/>
    <property type="match status" value="2"/>
</dbReference>
<dbReference type="RefSeq" id="WP_151164808.1">
    <property type="nucleotide sequence ID" value="NZ_WKJO01000003.1"/>
</dbReference>
<dbReference type="PROSITE" id="PS51146">
    <property type="entry name" value="KAIC"/>
    <property type="match status" value="2"/>
</dbReference>
<name>A0A6A8GKS2_9EURY</name>
<gene>
    <name evidence="8" type="ORF">GJR96_17520</name>
</gene>
<dbReference type="InterPro" id="IPR010624">
    <property type="entry name" value="KaiC_dom"/>
</dbReference>
<evidence type="ECO:0000313" key="8">
    <source>
        <dbReference type="EMBL" id="MRX23745.1"/>
    </source>
</evidence>
<feature type="domain" description="KaiC" evidence="7">
    <location>
        <begin position="8"/>
        <end position="242"/>
    </location>
</feature>
<dbReference type="GO" id="GO:0016787">
    <property type="term" value="F:hydrolase activity"/>
    <property type="evidence" value="ECO:0007669"/>
    <property type="project" value="UniProtKB-KW"/>
</dbReference>
<dbReference type="EMBL" id="WKJO01000003">
    <property type="protein sequence ID" value="MRX23745.1"/>
    <property type="molecule type" value="Genomic_DNA"/>
</dbReference>
<evidence type="ECO:0000259" key="7">
    <source>
        <dbReference type="PROSITE" id="PS51146"/>
    </source>
</evidence>
<organism evidence="8 9">
    <name type="scientific">Haloferax litoreum</name>
    <dbReference type="NCBI Taxonomy" id="2666140"/>
    <lineage>
        <taxon>Archaea</taxon>
        <taxon>Methanobacteriati</taxon>
        <taxon>Methanobacteriota</taxon>
        <taxon>Stenosarchaea group</taxon>
        <taxon>Halobacteria</taxon>
        <taxon>Halobacteriales</taxon>
        <taxon>Haloferacaceae</taxon>
        <taxon>Haloferax</taxon>
    </lineage>
</organism>
<protein>
    <recommendedName>
        <fullName evidence="1">non-specific serine/threonine protein kinase</fullName>
        <ecNumber evidence="1">2.7.11.1</ecNumber>
    </recommendedName>
</protein>
<evidence type="ECO:0000313" key="9">
    <source>
        <dbReference type="Proteomes" id="UP000439022"/>
    </source>
</evidence>
<dbReference type="GO" id="GO:0005524">
    <property type="term" value="F:ATP binding"/>
    <property type="evidence" value="ECO:0007669"/>
    <property type="project" value="InterPro"/>
</dbReference>
<keyword evidence="2" id="KW-0597">Phosphoprotein</keyword>
<dbReference type="PANTHER" id="PTHR42926:SF1">
    <property type="entry name" value="CIRCADIAN CLOCK OSCILLATOR PROTEIN KAIC 1"/>
    <property type="match status" value="1"/>
</dbReference>
<sequence length="491" mass="53846">MSGTSNPERLSTGVDGLDSILHGGLIAGRSYLIRGEPGTGKTILGTQFLKAGVDNGETALFINLEESEADIRQNAASLGIDLAGVEFLDLSPSANVFVEDQSYDILSASDVEKEPFIDAVTEAVSTLDPDRVFVDPITQLRYLTPDEHQFRKQAIGFMQYLTGQGATVMFTSQNTSETPDDDLQFMSDGTIQMESQEMGPTITVPKFRGSDADRGTHTVSITGDGITVFPQMKPLEHSREFKKESVPSGVPEIDELLNGGLERGTVSIISGPTGVGKTTLGTQFIKQAAGRGERSVLYLFEESYSTFRERNESIGVPISQMEDQGSLHIREMEPLNLSPQEFAHQVRTEVEEHGAEIVMIDGINGYQLSVQGGHDTLIRKLHALGRYLKNMGVTVIFVDEHQHVTGEFSATNSGVSYLADNIVFLQHVELNGELQKVIGVLKKRTTKFERTLRQFEITEQGVTVGEPMTDLRGILSGSPEWREPTKQTTDE</sequence>
<evidence type="ECO:0000256" key="1">
    <source>
        <dbReference type="ARBA" id="ARBA00012513"/>
    </source>
</evidence>
<dbReference type="Gene3D" id="3.40.50.300">
    <property type="entry name" value="P-loop containing nucleotide triphosphate hydrolases"/>
    <property type="match status" value="2"/>
</dbReference>
<dbReference type="SMART" id="SM00382">
    <property type="entry name" value="AAA"/>
    <property type="match status" value="2"/>
</dbReference>
<keyword evidence="5" id="KW-0418">Kinase</keyword>
<evidence type="ECO:0000256" key="3">
    <source>
        <dbReference type="ARBA" id="ARBA00022679"/>
    </source>
</evidence>
<dbReference type="PANTHER" id="PTHR42926">
    <property type="match status" value="1"/>
</dbReference>
<keyword evidence="4" id="KW-0677">Repeat</keyword>
<keyword evidence="9" id="KW-1185">Reference proteome</keyword>
<dbReference type="GO" id="GO:0004674">
    <property type="term" value="F:protein serine/threonine kinase activity"/>
    <property type="evidence" value="ECO:0007669"/>
    <property type="project" value="UniProtKB-EC"/>
</dbReference>
<accession>A0A6A8GKS2</accession>
<dbReference type="EC" id="2.7.11.1" evidence="1"/>
<dbReference type="InterPro" id="IPR014774">
    <property type="entry name" value="KaiC-like_dom"/>
</dbReference>
<dbReference type="InterPro" id="IPR051347">
    <property type="entry name" value="Circadian_clock_KaiC-rel"/>
</dbReference>
<keyword evidence="6" id="KW-0378">Hydrolase</keyword>
<comment type="caution">
    <text evidence="8">The sequence shown here is derived from an EMBL/GenBank/DDBJ whole genome shotgun (WGS) entry which is preliminary data.</text>
</comment>
<dbReference type="InterPro" id="IPR003593">
    <property type="entry name" value="AAA+_ATPase"/>
</dbReference>
<dbReference type="PRINTS" id="PR01874">
    <property type="entry name" value="DNAREPAIRADA"/>
</dbReference>